<dbReference type="AlphaFoldDB" id="A0A3B1C611"/>
<organism evidence="1">
    <name type="scientific">hydrothermal vent metagenome</name>
    <dbReference type="NCBI Taxonomy" id="652676"/>
    <lineage>
        <taxon>unclassified sequences</taxon>
        <taxon>metagenomes</taxon>
        <taxon>ecological metagenomes</taxon>
    </lineage>
</organism>
<protein>
    <submittedName>
        <fullName evidence="1">Uncharacterized protein</fullName>
    </submittedName>
</protein>
<dbReference type="EMBL" id="UOGD01000098">
    <property type="protein sequence ID" value="VAX18310.1"/>
    <property type="molecule type" value="Genomic_DNA"/>
</dbReference>
<name>A0A3B1C611_9ZZZZ</name>
<feature type="non-terminal residue" evidence="1">
    <location>
        <position position="31"/>
    </location>
</feature>
<reference evidence="1" key="1">
    <citation type="submission" date="2018-06" db="EMBL/GenBank/DDBJ databases">
        <authorList>
            <person name="Zhirakovskaya E."/>
        </authorList>
    </citation>
    <scope>NUCLEOTIDE SEQUENCE</scope>
</reference>
<proteinExistence type="predicted"/>
<evidence type="ECO:0000313" key="1">
    <source>
        <dbReference type="EMBL" id="VAX18310.1"/>
    </source>
</evidence>
<sequence>MKKNITIIFILLLQVISTGQDLSSLNKLVDK</sequence>
<gene>
    <name evidence="1" type="ORF">MNBD_IGNAVI01-2591</name>
</gene>
<accession>A0A3B1C611</accession>